<dbReference type="PANTHER" id="PTHR10625:SF10">
    <property type="entry name" value="HISTONE DEACETYLASE HDAC1"/>
    <property type="match status" value="1"/>
</dbReference>
<dbReference type="SUPFAM" id="SSF52768">
    <property type="entry name" value="Arginase/deacetylase"/>
    <property type="match status" value="1"/>
</dbReference>
<feature type="domain" description="Histone deacetylase" evidence="2">
    <location>
        <begin position="33"/>
        <end position="124"/>
    </location>
</feature>
<name>A0A183V964_TOXCA</name>
<protein>
    <submittedName>
        <fullName evidence="5">Hist_deacetyl domain-containing protein</fullName>
    </submittedName>
</protein>
<keyword evidence="4" id="KW-1185">Reference proteome</keyword>
<dbReference type="Gene3D" id="3.40.800.20">
    <property type="entry name" value="Histone deacetylase domain"/>
    <property type="match status" value="1"/>
</dbReference>
<dbReference type="Pfam" id="PF00850">
    <property type="entry name" value="Hist_deacetyl"/>
    <property type="match status" value="1"/>
</dbReference>
<evidence type="ECO:0000313" key="4">
    <source>
        <dbReference type="Proteomes" id="UP000050794"/>
    </source>
</evidence>
<sequence length="140" mass="16561">MAMRAHGKTRIAYYYDVVVFVGDVGNYYYGQGHPMKPHRIRMTHNLLLNYGLYRKMEVYRPQVASFEEMTKYHSDDYMSFLKNIRPDNMTEYNKALQRFNVGEDCPVFDGLFEFCQISSGGSIGLSFLNFPFVRILFLWY</sequence>
<dbReference type="WBParaSite" id="TCNE_0001728501-mRNA-1">
    <property type="protein sequence ID" value="TCNE_0001728501-mRNA-1"/>
    <property type="gene ID" value="TCNE_0001728501"/>
</dbReference>
<evidence type="ECO:0000256" key="1">
    <source>
        <dbReference type="ARBA" id="ARBA00048287"/>
    </source>
</evidence>
<dbReference type="PRINTS" id="PR01271">
    <property type="entry name" value="HISDACETLASE"/>
</dbReference>
<reference evidence="3 4" key="2">
    <citation type="submission" date="2018-11" db="EMBL/GenBank/DDBJ databases">
        <authorList>
            <consortium name="Pathogen Informatics"/>
        </authorList>
    </citation>
    <scope>NUCLEOTIDE SEQUENCE [LARGE SCALE GENOMIC DNA]</scope>
</reference>
<dbReference type="AlphaFoldDB" id="A0A183V964"/>
<dbReference type="InterPro" id="IPR037138">
    <property type="entry name" value="His_deacetylse_dom_sf"/>
</dbReference>
<dbReference type="PANTHER" id="PTHR10625">
    <property type="entry name" value="HISTONE DEACETYLASE HDAC1-RELATED"/>
    <property type="match status" value="1"/>
</dbReference>
<proteinExistence type="predicted"/>
<dbReference type="GO" id="GO:0141221">
    <property type="term" value="F:histone deacetylase activity, hydrolytic mechanism"/>
    <property type="evidence" value="ECO:0007669"/>
    <property type="project" value="UniProtKB-EC"/>
</dbReference>
<dbReference type="GO" id="GO:0016581">
    <property type="term" value="C:NuRD complex"/>
    <property type="evidence" value="ECO:0007669"/>
    <property type="project" value="TreeGrafter"/>
</dbReference>
<dbReference type="InterPro" id="IPR023696">
    <property type="entry name" value="Ureohydrolase_dom_sf"/>
</dbReference>
<dbReference type="EMBL" id="UYWY01024303">
    <property type="protein sequence ID" value="VDM48605.1"/>
    <property type="molecule type" value="Genomic_DNA"/>
</dbReference>
<dbReference type="GO" id="GO:0031507">
    <property type="term" value="P:heterochromatin formation"/>
    <property type="evidence" value="ECO:0007669"/>
    <property type="project" value="TreeGrafter"/>
</dbReference>
<comment type="catalytic activity">
    <reaction evidence="1">
        <text>N(6)-acetyl-L-lysyl-[histone] + H2O = L-lysyl-[histone] + acetate</text>
        <dbReference type="Rhea" id="RHEA:58196"/>
        <dbReference type="Rhea" id="RHEA-COMP:9845"/>
        <dbReference type="Rhea" id="RHEA-COMP:11338"/>
        <dbReference type="ChEBI" id="CHEBI:15377"/>
        <dbReference type="ChEBI" id="CHEBI:29969"/>
        <dbReference type="ChEBI" id="CHEBI:30089"/>
        <dbReference type="ChEBI" id="CHEBI:61930"/>
        <dbReference type="EC" id="3.5.1.98"/>
    </reaction>
</comment>
<evidence type="ECO:0000313" key="5">
    <source>
        <dbReference type="WBParaSite" id="TCNE_0001728501-mRNA-1"/>
    </source>
</evidence>
<gene>
    <name evidence="3" type="ORF">TCNE_LOCUS17284</name>
</gene>
<reference evidence="5" key="1">
    <citation type="submission" date="2016-06" db="UniProtKB">
        <authorList>
            <consortium name="WormBaseParasite"/>
        </authorList>
    </citation>
    <scope>IDENTIFICATION</scope>
</reference>
<dbReference type="Proteomes" id="UP000050794">
    <property type="component" value="Unassembled WGS sequence"/>
</dbReference>
<organism evidence="4 5">
    <name type="scientific">Toxocara canis</name>
    <name type="common">Canine roundworm</name>
    <dbReference type="NCBI Taxonomy" id="6265"/>
    <lineage>
        <taxon>Eukaryota</taxon>
        <taxon>Metazoa</taxon>
        <taxon>Ecdysozoa</taxon>
        <taxon>Nematoda</taxon>
        <taxon>Chromadorea</taxon>
        <taxon>Rhabditida</taxon>
        <taxon>Spirurina</taxon>
        <taxon>Ascaridomorpha</taxon>
        <taxon>Ascaridoidea</taxon>
        <taxon>Toxocaridae</taxon>
        <taxon>Toxocara</taxon>
    </lineage>
</organism>
<evidence type="ECO:0000313" key="3">
    <source>
        <dbReference type="EMBL" id="VDM48605.1"/>
    </source>
</evidence>
<evidence type="ECO:0000259" key="2">
    <source>
        <dbReference type="Pfam" id="PF00850"/>
    </source>
</evidence>
<accession>A0A183V964</accession>
<dbReference type="InterPro" id="IPR023801">
    <property type="entry name" value="His_deacetylse_dom"/>
</dbReference>
<dbReference type="InterPro" id="IPR003084">
    <property type="entry name" value="HDAC_I/II"/>
</dbReference>